<dbReference type="AlphaFoldDB" id="A0A8S3QHF1"/>
<gene>
    <name evidence="2" type="ORF">MEDL_9666</name>
</gene>
<feature type="compositionally biased region" description="Polar residues" evidence="1">
    <location>
        <begin position="127"/>
        <end position="139"/>
    </location>
</feature>
<comment type="caution">
    <text evidence="2">The sequence shown here is derived from an EMBL/GenBank/DDBJ whole genome shotgun (WGS) entry which is preliminary data.</text>
</comment>
<proteinExistence type="predicted"/>
<evidence type="ECO:0000256" key="1">
    <source>
        <dbReference type="SAM" id="MobiDB-lite"/>
    </source>
</evidence>
<evidence type="ECO:0000313" key="2">
    <source>
        <dbReference type="EMBL" id="CAG2194646.1"/>
    </source>
</evidence>
<reference evidence="2" key="1">
    <citation type="submission" date="2021-03" db="EMBL/GenBank/DDBJ databases">
        <authorList>
            <person name="Bekaert M."/>
        </authorList>
    </citation>
    <scope>NUCLEOTIDE SEQUENCE</scope>
</reference>
<evidence type="ECO:0000313" key="3">
    <source>
        <dbReference type="Proteomes" id="UP000683360"/>
    </source>
</evidence>
<dbReference type="EMBL" id="CAJPWZ010000488">
    <property type="protein sequence ID" value="CAG2194646.1"/>
    <property type="molecule type" value="Genomic_DNA"/>
</dbReference>
<sequence>MSKESLDIGIGVRRKPREDWNLQAFETLKLTNQDVICVSSTVLTSEKEIVNEKGKDSNKSTGQKKDITCASSTVLTSEKEIVNEKAKTVISRKDKKDDTCESSTVITIEKGKTVISRQKKKEGLLSGQATKTGDANELNSPHHREREKRDTSTVNWKIVNPVLKIGAPLCISFQGETTQCTVHFDNKTIGSDADQYGSTRVYANGKKCILCIHNFHLANHTINRPIQVDSDLHRIATTSLQDILKEGLVVYGTVIHEDNTVELIFSQIGQQAHCFYEDNSKINVTAGRIQLIYDHNQTVNLTHKRILFDRSNLLAKKKKQGNDTKYGLPAHNDPIRICYIPLEMNKLQDVLNHVDIIDYAYCSVKHHQSCSKQIIDRQGYI</sequence>
<accession>A0A8S3QHF1</accession>
<dbReference type="Proteomes" id="UP000683360">
    <property type="component" value="Unassembled WGS sequence"/>
</dbReference>
<name>A0A8S3QHF1_MYTED</name>
<feature type="region of interest" description="Disordered" evidence="1">
    <location>
        <begin position="119"/>
        <end position="151"/>
    </location>
</feature>
<organism evidence="2 3">
    <name type="scientific">Mytilus edulis</name>
    <name type="common">Blue mussel</name>
    <dbReference type="NCBI Taxonomy" id="6550"/>
    <lineage>
        <taxon>Eukaryota</taxon>
        <taxon>Metazoa</taxon>
        <taxon>Spiralia</taxon>
        <taxon>Lophotrochozoa</taxon>
        <taxon>Mollusca</taxon>
        <taxon>Bivalvia</taxon>
        <taxon>Autobranchia</taxon>
        <taxon>Pteriomorphia</taxon>
        <taxon>Mytilida</taxon>
        <taxon>Mytiloidea</taxon>
        <taxon>Mytilidae</taxon>
        <taxon>Mytilinae</taxon>
        <taxon>Mytilus</taxon>
    </lineage>
</organism>
<feature type="compositionally biased region" description="Basic and acidic residues" evidence="1">
    <location>
        <begin position="140"/>
        <end position="151"/>
    </location>
</feature>
<keyword evidence="3" id="KW-1185">Reference proteome</keyword>
<protein>
    <submittedName>
        <fullName evidence="2">Uncharacterized protein</fullName>
    </submittedName>
</protein>
<dbReference type="OrthoDB" id="10553358at2759"/>